<dbReference type="Proteomes" id="UP001060215">
    <property type="component" value="Chromosome 4"/>
</dbReference>
<evidence type="ECO:0000313" key="1">
    <source>
        <dbReference type="EMBL" id="KAI8016246.1"/>
    </source>
</evidence>
<name>A0ACC0HSW6_9ERIC</name>
<gene>
    <name evidence="1" type="ORF">LOK49_LG05G01917</name>
</gene>
<accession>A0ACC0HSW6</accession>
<dbReference type="EMBL" id="CM045761">
    <property type="protein sequence ID" value="KAI8016246.1"/>
    <property type="molecule type" value="Genomic_DNA"/>
</dbReference>
<keyword evidence="2" id="KW-1185">Reference proteome</keyword>
<comment type="caution">
    <text evidence="1">The sequence shown here is derived from an EMBL/GenBank/DDBJ whole genome shotgun (WGS) entry which is preliminary data.</text>
</comment>
<protein>
    <submittedName>
        <fullName evidence="1">Uncharacterized protein</fullName>
    </submittedName>
</protein>
<proteinExistence type="predicted"/>
<sequence length="200" mass="23574">MPLVEYQQLSHNLNEWMICIVPILKKVVDLLLELDKLLFSFEVCRRFMLGLLVLLPWCLLMAMVLSISLCSICFRSKCENLFEEGNHLYRFLDHDPIVMSQCHNIPRVTTEVKPKPMIEISSRLRFLSYAIFEAYASEDGKHVDYRSIHGSEEFARYLRIVEELQRVDLQDMTREEKMAFSITNQCTYVIKSRILKDTEN</sequence>
<reference evidence="1 2" key="1">
    <citation type="journal article" date="2022" name="Plant J.">
        <title>Chromosome-level genome of Camellia lanceoleosa provides a valuable resource for understanding genome evolution and self-incompatibility.</title>
        <authorList>
            <person name="Gong W."/>
            <person name="Xiao S."/>
            <person name="Wang L."/>
            <person name="Liao Z."/>
            <person name="Chang Y."/>
            <person name="Mo W."/>
            <person name="Hu G."/>
            <person name="Li W."/>
            <person name="Zhao G."/>
            <person name="Zhu H."/>
            <person name="Hu X."/>
            <person name="Ji K."/>
            <person name="Xiang X."/>
            <person name="Song Q."/>
            <person name="Yuan D."/>
            <person name="Jin S."/>
            <person name="Zhang L."/>
        </authorList>
    </citation>
    <scope>NUCLEOTIDE SEQUENCE [LARGE SCALE GENOMIC DNA]</scope>
    <source>
        <strain evidence="1">SQ_2022a</strain>
    </source>
</reference>
<evidence type="ECO:0000313" key="2">
    <source>
        <dbReference type="Proteomes" id="UP001060215"/>
    </source>
</evidence>
<organism evidence="1 2">
    <name type="scientific">Camellia lanceoleosa</name>
    <dbReference type="NCBI Taxonomy" id="1840588"/>
    <lineage>
        <taxon>Eukaryota</taxon>
        <taxon>Viridiplantae</taxon>
        <taxon>Streptophyta</taxon>
        <taxon>Embryophyta</taxon>
        <taxon>Tracheophyta</taxon>
        <taxon>Spermatophyta</taxon>
        <taxon>Magnoliopsida</taxon>
        <taxon>eudicotyledons</taxon>
        <taxon>Gunneridae</taxon>
        <taxon>Pentapetalae</taxon>
        <taxon>asterids</taxon>
        <taxon>Ericales</taxon>
        <taxon>Theaceae</taxon>
        <taxon>Camellia</taxon>
    </lineage>
</organism>